<keyword evidence="2" id="KW-0472">Membrane</keyword>
<dbReference type="AlphaFoldDB" id="A0AA91SQ36"/>
<feature type="domain" description="DUF4333" evidence="3">
    <location>
        <begin position="64"/>
        <end position="145"/>
    </location>
</feature>
<evidence type="ECO:0000259" key="3">
    <source>
        <dbReference type="Pfam" id="PF14230"/>
    </source>
</evidence>
<protein>
    <recommendedName>
        <fullName evidence="3">DUF4333 domain-containing protein</fullName>
    </recommendedName>
</protein>
<feature type="transmembrane region" description="Helical" evidence="2">
    <location>
        <begin position="45"/>
        <end position="67"/>
    </location>
</feature>
<feature type="region of interest" description="Disordered" evidence="1">
    <location>
        <begin position="1"/>
        <end position="38"/>
    </location>
</feature>
<evidence type="ECO:0000313" key="5">
    <source>
        <dbReference type="Proteomes" id="UP000193577"/>
    </source>
</evidence>
<evidence type="ECO:0000313" key="4">
    <source>
        <dbReference type="EMBL" id="OSC26933.1"/>
    </source>
</evidence>
<sequence length="153" mass="16575">MHPAVPVNRDRLPAMSHPAPDQPAAEAPQPPSAQRPSARRSRRSWFLLGLAIGLNVQVVVATVWVLGFRTPGYFVTNRVDITEVDAGVQQVLTDVVTGYGATNVKDVVCNDGENPAPKKGDKLTCELTIHGVARHVVVRFLDDSGTYEVGRPQ</sequence>
<keyword evidence="2" id="KW-1133">Transmembrane helix</keyword>
<dbReference type="Pfam" id="PF14230">
    <property type="entry name" value="DUF4333"/>
    <property type="match status" value="1"/>
</dbReference>
<dbReference type="InterPro" id="IPR025637">
    <property type="entry name" value="DUF4333"/>
</dbReference>
<organism evidence="4 5">
    <name type="scientific">Mycolicibacillus koreensis</name>
    <dbReference type="NCBI Taxonomy" id="1069220"/>
    <lineage>
        <taxon>Bacteria</taxon>
        <taxon>Bacillati</taxon>
        <taxon>Actinomycetota</taxon>
        <taxon>Actinomycetes</taxon>
        <taxon>Mycobacteriales</taxon>
        <taxon>Mycobacteriaceae</taxon>
        <taxon>Mycolicibacillus</taxon>
    </lineage>
</organism>
<gene>
    <name evidence="4" type="ORF">B8W67_18190</name>
</gene>
<evidence type="ECO:0000256" key="1">
    <source>
        <dbReference type="SAM" id="MobiDB-lite"/>
    </source>
</evidence>
<reference evidence="4 5" key="1">
    <citation type="submission" date="2017-04" db="EMBL/GenBank/DDBJ databases">
        <title>The new phylogeny of genus Mycobacterium.</title>
        <authorList>
            <person name="Tortoli E."/>
            <person name="Trovato A."/>
            <person name="Cirillo D.M."/>
        </authorList>
    </citation>
    <scope>NUCLEOTIDE SEQUENCE [LARGE SCALE GENOMIC DNA]</scope>
    <source>
        <strain evidence="4 5">KCTC 19819</strain>
    </source>
</reference>
<comment type="caution">
    <text evidence="4">The sequence shown here is derived from an EMBL/GenBank/DDBJ whole genome shotgun (WGS) entry which is preliminary data.</text>
</comment>
<accession>A0AA91SQ36</accession>
<keyword evidence="2" id="KW-0812">Transmembrane</keyword>
<proteinExistence type="predicted"/>
<dbReference type="Proteomes" id="UP000193577">
    <property type="component" value="Unassembled WGS sequence"/>
</dbReference>
<feature type="compositionally biased region" description="Low complexity" evidence="1">
    <location>
        <begin position="18"/>
        <end position="27"/>
    </location>
</feature>
<dbReference type="EMBL" id="NCXO01000060">
    <property type="protein sequence ID" value="OSC26933.1"/>
    <property type="molecule type" value="Genomic_DNA"/>
</dbReference>
<evidence type="ECO:0000256" key="2">
    <source>
        <dbReference type="SAM" id="Phobius"/>
    </source>
</evidence>
<name>A0AA91SQ36_9MYCO</name>
<keyword evidence="5" id="KW-1185">Reference proteome</keyword>